<dbReference type="AlphaFoldDB" id="A0A9R1USN0"/>
<reference evidence="1 2" key="1">
    <citation type="journal article" date="2017" name="Nat. Commun.">
        <title>Genome assembly with in vitro proximity ligation data and whole-genome triplication in lettuce.</title>
        <authorList>
            <person name="Reyes-Chin-Wo S."/>
            <person name="Wang Z."/>
            <person name="Yang X."/>
            <person name="Kozik A."/>
            <person name="Arikit S."/>
            <person name="Song C."/>
            <person name="Xia L."/>
            <person name="Froenicke L."/>
            <person name="Lavelle D.O."/>
            <person name="Truco M.J."/>
            <person name="Xia R."/>
            <person name="Zhu S."/>
            <person name="Xu C."/>
            <person name="Xu H."/>
            <person name="Xu X."/>
            <person name="Cox K."/>
            <person name="Korf I."/>
            <person name="Meyers B.C."/>
            <person name="Michelmore R.W."/>
        </authorList>
    </citation>
    <scope>NUCLEOTIDE SEQUENCE [LARGE SCALE GENOMIC DNA]</scope>
    <source>
        <strain evidence="2">cv. Salinas</strain>
        <tissue evidence="1">Seedlings</tissue>
    </source>
</reference>
<proteinExistence type="predicted"/>
<evidence type="ECO:0000313" key="2">
    <source>
        <dbReference type="Proteomes" id="UP000235145"/>
    </source>
</evidence>
<dbReference type="PANTHER" id="PTHR31973">
    <property type="entry name" value="POLYPROTEIN, PUTATIVE-RELATED"/>
    <property type="match status" value="1"/>
</dbReference>
<name>A0A9R1USN0_LACSA</name>
<comment type="caution">
    <text evidence="1">The sequence shown here is derived from an EMBL/GenBank/DDBJ whole genome shotgun (WGS) entry which is preliminary data.</text>
</comment>
<gene>
    <name evidence="1" type="ORF">LSAT_V11C800444990</name>
</gene>
<evidence type="ECO:0000313" key="1">
    <source>
        <dbReference type="EMBL" id="KAJ0193252.1"/>
    </source>
</evidence>
<keyword evidence="2" id="KW-1185">Reference proteome</keyword>
<dbReference type="Proteomes" id="UP000235145">
    <property type="component" value="Unassembled WGS sequence"/>
</dbReference>
<organism evidence="1 2">
    <name type="scientific">Lactuca sativa</name>
    <name type="common">Garden lettuce</name>
    <dbReference type="NCBI Taxonomy" id="4236"/>
    <lineage>
        <taxon>Eukaryota</taxon>
        <taxon>Viridiplantae</taxon>
        <taxon>Streptophyta</taxon>
        <taxon>Embryophyta</taxon>
        <taxon>Tracheophyta</taxon>
        <taxon>Spermatophyta</taxon>
        <taxon>Magnoliopsida</taxon>
        <taxon>eudicotyledons</taxon>
        <taxon>Gunneridae</taxon>
        <taxon>Pentapetalae</taxon>
        <taxon>asterids</taxon>
        <taxon>campanulids</taxon>
        <taxon>Asterales</taxon>
        <taxon>Asteraceae</taxon>
        <taxon>Cichorioideae</taxon>
        <taxon>Cichorieae</taxon>
        <taxon>Lactucinae</taxon>
        <taxon>Lactuca</taxon>
    </lineage>
</organism>
<sequence length="82" mass="9893">MRFYYPAELKNMLSNYAVANGYDIWFEKNVSQRLLWASWMTKEKTFHIKSLVSEYNCSRVFKFGSIVTYKWLGKQFMSEIIK</sequence>
<dbReference type="EMBL" id="NBSK02000008">
    <property type="protein sequence ID" value="KAJ0193252.1"/>
    <property type="molecule type" value="Genomic_DNA"/>
</dbReference>
<dbReference type="PANTHER" id="PTHR31973:SF189">
    <property type="entry name" value="TRANSPOSASE, MUDR, PLANT, MULE TRANSPOSASE DOMAIN PROTEIN-RELATED"/>
    <property type="match status" value="1"/>
</dbReference>
<protein>
    <submittedName>
        <fullName evidence="1">Uncharacterized protein</fullName>
    </submittedName>
</protein>
<accession>A0A9R1USN0</accession>